<comment type="caution">
    <text evidence="2">The sequence shown here is derived from an EMBL/GenBank/DDBJ whole genome shotgun (WGS) entry which is preliminary data.</text>
</comment>
<dbReference type="EMBL" id="JADJNC010000031">
    <property type="protein sequence ID" value="MBK7424458.1"/>
    <property type="molecule type" value="Genomic_DNA"/>
</dbReference>
<dbReference type="Proteomes" id="UP000886602">
    <property type="component" value="Unassembled WGS sequence"/>
</dbReference>
<evidence type="ECO:0000313" key="3">
    <source>
        <dbReference type="Proteomes" id="UP000886602"/>
    </source>
</evidence>
<reference evidence="2" key="1">
    <citation type="submission" date="2020-10" db="EMBL/GenBank/DDBJ databases">
        <title>Connecting structure to function with the recovery of over 1000 high-quality activated sludge metagenome-assembled genomes encoding full-length rRNA genes using long-read sequencing.</title>
        <authorList>
            <person name="Singleton C.M."/>
            <person name="Petriglieri F."/>
            <person name="Kristensen J.M."/>
            <person name="Kirkegaard R.H."/>
            <person name="Michaelsen T.Y."/>
            <person name="Andersen M.H."/>
            <person name="Karst S.M."/>
            <person name="Dueholm M.S."/>
            <person name="Nielsen P.H."/>
            <person name="Albertsen M."/>
        </authorList>
    </citation>
    <scope>NUCLEOTIDE SEQUENCE</scope>
    <source>
        <strain evidence="2">EsbW_18-Q3-R4-48_MAXAC.044</strain>
    </source>
</reference>
<name>A0A9D7I9S3_9RHOO</name>
<feature type="transmembrane region" description="Helical" evidence="1">
    <location>
        <begin position="67"/>
        <end position="91"/>
    </location>
</feature>
<evidence type="ECO:0000313" key="2">
    <source>
        <dbReference type="EMBL" id="MBK7424458.1"/>
    </source>
</evidence>
<dbReference type="GO" id="GO:0016788">
    <property type="term" value="F:hydrolase activity, acting on ester bonds"/>
    <property type="evidence" value="ECO:0007669"/>
    <property type="project" value="UniProtKB-ARBA"/>
</dbReference>
<dbReference type="SUPFAM" id="SSF52266">
    <property type="entry name" value="SGNH hydrolase"/>
    <property type="match status" value="1"/>
</dbReference>
<dbReference type="Gene3D" id="3.40.50.1110">
    <property type="entry name" value="SGNH hydrolase"/>
    <property type="match status" value="1"/>
</dbReference>
<keyword evidence="1" id="KW-0812">Transmembrane</keyword>
<accession>A0A9D7I9S3</accession>
<proteinExistence type="predicted"/>
<feature type="transmembrane region" description="Helical" evidence="1">
    <location>
        <begin position="40"/>
        <end position="60"/>
    </location>
</feature>
<gene>
    <name evidence="2" type="ORF">IPJ48_16020</name>
</gene>
<sequence>MTRNEAVILGTGALLLFAAMVINPWMLSRLLERDLVHLDLRLMIFAVEFALAISGLLLVVHRKTLKVANIALAGFVILLCGSLLLTIDMWLAGVKIDNSVTYIKDVNEVDARLGWKPRPGTGRHFYRGLFDVTYGIDADGLRKMPGVPHPDFNLFFFGDSFTFGHGVADQKTYSYVIAERYLDDRVNIHNAGVMGYGMTQIYLRFLEVENRIGHGDLVILAPLTEDLTRNYETFAERTALRNLMLSNGSEGSQQLRNYPDFSDGTFQYRELPQTLTLSQGLWSRAINAPVSGALFRTLSGGAAKRQRAVDQSLIMLNLIAEKTHAKGARFALVFLPRNNECLTRTYSLNVSRFQYLDLMDKFPSDRDGLDRLIFKGEGHWNDEGQRVAARAMVSVLVEANLIERRYLRD</sequence>
<organism evidence="2 3">
    <name type="scientific">Candidatus Propionivibrio dominans</name>
    <dbReference type="NCBI Taxonomy" id="2954373"/>
    <lineage>
        <taxon>Bacteria</taxon>
        <taxon>Pseudomonadati</taxon>
        <taxon>Pseudomonadota</taxon>
        <taxon>Betaproteobacteria</taxon>
        <taxon>Rhodocyclales</taxon>
        <taxon>Rhodocyclaceae</taxon>
        <taxon>Propionivibrio</taxon>
    </lineage>
</organism>
<keyword evidence="1" id="KW-0472">Membrane</keyword>
<keyword evidence="1" id="KW-1133">Transmembrane helix</keyword>
<dbReference type="CDD" id="cd00229">
    <property type="entry name" value="SGNH_hydrolase"/>
    <property type="match status" value="1"/>
</dbReference>
<feature type="transmembrane region" description="Helical" evidence="1">
    <location>
        <begin position="7"/>
        <end position="28"/>
    </location>
</feature>
<keyword evidence="2" id="KW-0378">Hydrolase</keyword>
<evidence type="ECO:0000256" key="1">
    <source>
        <dbReference type="SAM" id="Phobius"/>
    </source>
</evidence>
<dbReference type="AlphaFoldDB" id="A0A9D7I9S3"/>
<dbReference type="InterPro" id="IPR036514">
    <property type="entry name" value="SGNH_hydro_sf"/>
</dbReference>
<protein>
    <submittedName>
        <fullName evidence="2">SGNH/GDSL hydrolase family protein</fullName>
    </submittedName>
</protein>